<feature type="signal peptide" evidence="1">
    <location>
        <begin position="1"/>
        <end position="23"/>
    </location>
</feature>
<dbReference type="Pfam" id="PF07876">
    <property type="entry name" value="Dabb"/>
    <property type="match status" value="1"/>
</dbReference>
<dbReference type="InterPro" id="IPR011008">
    <property type="entry name" value="Dimeric_a/b-barrel"/>
</dbReference>
<keyword evidence="4" id="KW-1185">Reference proteome</keyword>
<gene>
    <name evidence="3" type="ORF">GJJ64_08210</name>
</gene>
<dbReference type="AlphaFoldDB" id="A0A7K0FP29"/>
<proteinExistence type="predicted"/>
<evidence type="ECO:0000313" key="3">
    <source>
        <dbReference type="EMBL" id="MRX47165.1"/>
    </source>
</evidence>
<feature type="chain" id="PRO_5029641563" evidence="1">
    <location>
        <begin position="24"/>
        <end position="131"/>
    </location>
</feature>
<comment type="caution">
    <text evidence="3">The sequence shown here is derived from an EMBL/GenBank/DDBJ whole genome shotgun (WGS) entry which is preliminary data.</text>
</comment>
<sequence length="131" mass="15300">MKKYFLVFIISLFCLIKSESVMAQKENGKFVHTVLFWLKNPESKEDRLKFETSLTTFLKASKHISSMHLGTPASTNRPVIDNSYSYCLMVTFVSKEAHDKYQEETAHKVFIKESEHLWSKVLIYDSENILK</sequence>
<dbReference type="SUPFAM" id="SSF54909">
    <property type="entry name" value="Dimeric alpha+beta barrel"/>
    <property type="match status" value="1"/>
</dbReference>
<dbReference type="RefSeq" id="WP_154287325.1">
    <property type="nucleotide sequence ID" value="NZ_WKJI01000002.1"/>
</dbReference>
<dbReference type="InterPro" id="IPR013097">
    <property type="entry name" value="Dabb"/>
</dbReference>
<evidence type="ECO:0000313" key="4">
    <source>
        <dbReference type="Proteomes" id="UP000462931"/>
    </source>
</evidence>
<organism evidence="3 4">
    <name type="scientific">Pedobacter puniceum</name>
    <dbReference type="NCBI Taxonomy" id="2666136"/>
    <lineage>
        <taxon>Bacteria</taxon>
        <taxon>Pseudomonadati</taxon>
        <taxon>Bacteroidota</taxon>
        <taxon>Sphingobacteriia</taxon>
        <taxon>Sphingobacteriales</taxon>
        <taxon>Sphingobacteriaceae</taxon>
        <taxon>Pedobacter</taxon>
    </lineage>
</organism>
<accession>A0A7K0FP29</accession>
<evidence type="ECO:0000259" key="2">
    <source>
        <dbReference type="PROSITE" id="PS51502"/>
    </source>
</evidence>
<dbReference type="Gene3D" id="3.30.70.100">
    <property type="match status" value="1"/>
</dbReference>
<protein>
    <submittedName>
        <fullName evidence="3">Dabb family protein</fullName>
    </submittedName>
</protein>
<feature type="domain" description="Stress-response A/B barrel" evidence="2">
    <location>
        <begin position="30"/>
        <end position="126"/>
    </location>
</feature>
<name>A0A7K0FP29_9SPHI</name>
<dbReference type="Proteomes" id="UP000462931">
    <property type="component" value="Unassembled WGS sequence"/>
</dbReference>
<reference evidence="3 4" key="1">
    <citation type="submission" date="2019-11" db="EMBL/GenBank/DDBJ databases">
        <authorList>
            <person name="Cheng Q."/>
            <person name="Yang Z."/>
        </authorList>
    </citation>
    <scope>NUCLEOTIDE SEQUENCE [LARGE SCALE GENOMIC DNA]</scope>
    <source>
        <strain evidence="3 4">HX-22-1</strain>
    </source>
</reference>
<evidence type="ECO:0000256" key="1">
    <source>
        <dbReference type="SAM" id="SignalP"/>
    </source>
</evidence>
<dbReference type="PROSITE" id="PS51502">
    <property type="entry name" value="S_R_A_B_BARREL"/>
    <property type="match status" value="1"/>
</dbReference>
<dbReference type="SMART" id="SM00886">
    <property type="entry name" value="Dabb"/>
    <property type="match status" value="1"/>
</dbReference>
<dbReference type="EMBL" id="WKJI01000002">
    <property type="protein sequence ID" value="MRX47165.1"/>
    <property type="molecule type" value="Genomic_DNA"/>
</dbReference>
<keyword evidence="1" id="KW-0732">Signal</keyword>